<proteinExistence type="predicted"/>
<accession>A0A1L7UN68</accession>
<evidence type="ECO:0000256" key="1">
    <source>
        <dbReference type="SAM" id="MobiDB-lite"/>
    </source>
</evidence>
<dbReference type="RefSeq" id="XP_041691241.1">
    <property type="nucleotide sequence ID" value="XM_041825907.1"/>
</dbReference>
<dbReference type="EMBL" id="FCQH01000025">
    <property type="protein sequence ID" value="CVL08736.1"/>
    <property type="molecule type" value="Genomic_DNA"/>
</dbReference>
<feature type="region of interest" description="Disordered" evidence="1">
    <location>
        <begin position="1"/>
        <end position="52"/>
    </location>
</feature>
<sequence>MTENADNTAQPEAGGAAGLATAPIQNTPSKSEEESDVQQVLDEDGDDDRKAHVARYNNNIPFPFEIGETVWIIQPGYRAPRGEFRITKVHPDDLFELVDCATNIAHPDLVEGQYLRRDI</sequence>
<dbReference type="AlphaFoldDB" id="A0A1L7UN68"/>
<feature type="compositionally biased region" description="Acidic residues" evidence="1">
    <location>
        <begin position="33"/>
        <end position="46"/>
    </location>
</feature>
<comment type="caution">
    <text evidence="2">The sequence shown here is derived from an EMBL/GenBank/DDBJ whole genome shotgun (WGS) entry which is preliminary data.</text>
</comment>
<protein>
    <submittedName>
        <fullName evidence="2">Uncharacterized protein</fullName>
    </submittedName>
</protein>
<evidence type="ECO:0000313" key="2">
    <source>
        <dbReference type="EMBL" id="CVL08736.1"/>
    </source>
</evidence>
<dbReference type="GeneID" id="65095053"/>
<evidence type="ECO:0000313" key="3">
    <source>
        <dbReference type="Proteomes" id="UP000184255"/>
    </source>
</evidence>
<feature type="compositionally biased region" description="Polar residues" evidence="1">
    <location>
        <begin position="1"/>
        <end position="10"/>
    </location>
</feature>
<reference evidence="3" key="1">
    <citation type="journal article" date="2016" name="Genome Biol. Evol.">
        <title>Comparative 'omics' of the Fusarium fujikuroi species complex highlights differences in genetic potential and metabolite synthesis.</title>
        <authorList>
            <person name="Niehaus E.-M."/>
            <person name="Muensterkoetter M."/>
            <person name="Proctor R.H."/>
            <person name="Brown D.W."/>
            <person name="Sharon A."/>
            <person name="Idan Y."/>
            <person name="Oren-Young L."/>
            <person name="Sieber C.M."/>
            <person name="Novak O."/>
            <person name="Pencik A."/>
            <person name="Tarkowska D."/>
            <person name="Hromadova K."/>
            <person name="Freeman S."/>
            <person name="Maymon M."/>
            <person name="Elazar M."/>
            <person name="Youssef S.A."/>
            <person name="El-Shabrawy E.S.M."/>
            <person name="Shalaby A.B.A."/>
            <person name="Houterman P."/>
            <person name="Brock N.L."/>
            <person name="Burkhardt I."/>
            <person name="Tsavkelova E.A."/>
            <person name="Dickschat J.S."/>
            <person name="Galuszka P."/>
            <person name="Gueldener U."/>
            <person name="Tudzynski B."/>
        </authorList>
    </citation>
    <scope>NUCLEOTIDE SEQUENCE [LARGE SCALE GENOMIC DNA]</scope>
    <source>
        <strain evidence="3">MRC7560</strain>
    </source>
</reference>
<dbReference type="Proteomes" id="UP000184255">
    <property type="component" value="Unassembled WGS sequence"/>
</dbReference>
<keyword evidence="3" id="KW-1185">Reference proteome</keyword>
<organism evidence="2 3">
    <name type="scientific">Fusarium mangiferae</name>
    <name type="common">Mango malformation disease fungus</name>
    <dbReference type="NCBI Taxonomy" id="192010"/>
    <lineage>
        <taxon>Eukaryota</taxon>
        <taxon>Fungi</taxon>
        <taxon>Dikarya</taxon>
        <taxon>Ascomycota</taxon>
        <taxon>Pezizomycotina</taxon>
        <taxon>Sordariomycetes</taxon>
        <taxon>Hypocreomycetidae</taxon>
        <taxon>Hypocreales</taxon>
        <taxon>Nectriaceae</taxon>
        <taxon>Fusarium</taxon>
        <taxon>Fusarium fujikuroi species complex</taxon>
    </lineage>
</organism>
<name>A0A1L7UN68_FUSMA</name>
<dbReference type="VEuPathDB" id="FungiDB:FMAN_16263"/>
<gene>
    <name evidence="2" type="ORF">FMAN_16263</name>
</gene>